<organism evidence="12 13">
    <name type="scientific">Marasmius crinis-equi</name>
    <dbReference type="NCBI Taxonomy" id="585013"/>
    <lineage>
        <taxon>Eukaryota</taxon>
        <taxon>Fungi</taxon>
        <taxon>Dikarya</taxon>
        <taxon>Basidiomycota</taxon>
        <taxon>Agaricomycotina</taxon>
        <taxon>Agaricomycetes</taxon>
        <taxon>Agaricomycetidae</taxon>
        <taxon>Agaricales</taxon>
        <taxon>Marasmiineae</taxon>
        <taxon>Marasmiaceae</taxon>
        <taxon>Marasmius</taxon>
    </lineage>
</organism>
<feature type="chain" id="PRO_5046499790" evidence="9">
    <location>
        <begin position="20"/>
        <end position="503"/>
    </location>
</feature>
<evidence type="ECO:0000256" key="7">
    <source>
        <dbReference type="ARBA" id="ARBA00023004"/>
    </source>
</evidence>
<keyword evidence="3" id="KW-0349">Heme</keyword>
<dbReference type="PANTHER" id="PTHR30521">
    <property type="entry name" value="DEFERROCHELATASE/PEROXIDASE"/>
    <property type="match status" value="1"/>
</dbReference>
<gene>
    <name evidence="12" type="primary">DyP1_3</name>
    <name evidence="12" type="ORF">V5O48_005011</name>
</gene>
<comment type="cofactor">
    <cofactor evidence="1">
        <name>heme b</name>
        <dbReference type="ChEBI" id="CHEBI:60344"/>
    </cofactor>
</comment>
<dbReference type="Pfam" id="PF20628">
    <property type="entry name" value="Dyp_perox_C"/>
    <property type="match status" value="1"/>
</dbReference>
<dbReference type="InterPro" id="IPR006314">
    <property type="entry name" value="Dyp_peroxidase"/>
</dbReference>
<evidence type="ECO:0000256" key="1">
    <source>
        <dbReference type="ARBA" id="ARBA00001970"/>
    </source>
</evidence>
<keyword evidence="6" id="KW-0560">Oxidoreductase</keyword>
<feature type="signal peptide" evidence="9">
    <location>
        <begin position="1"/>
        <end position="19"/>
    </location>
</feature>
<keyword evidence="7" id="KW-0408">Iron</keyword>
<evidence type="ECO:0000259" key="11">
    <source>
        <dbReference type="Pfam" id="PF21105"/>
    </source>
</evidence>
<evidence type="ECO:0000256" key="4">
    <source>
        <dbReference type="ARBA" id="ARBA00022723"/>
    </source>
</evidence>
<comment type="caution">
    <text evidence="12">The sequence shown here is derived from an EMBL/GenBank/DDBJ whole genome shotgun (WGS) entry which is preliminary data.</text>
</comment>
<reference evidence="12 13" key="1">
    <citation type="submission" date="2024-02" db="EMBL/GenBank/DDBJ databases">
        <title>A draft genome for the cacao thread blight pathogen Marasmius crinis-equi.</title>
        <authorList>
            <person name="Cohen S.P."/>
            <person name="Baruah I.K."/>
            <person name="Amoako-Attah I."/>
            <person name="Bukari Y."/>
            <person name="Meinhardt L.W."/>
            <person name="Bailey B.A."/>
        </authorList>
    </citation>
    <scope>NUCLEOTIDE SEQUENCE [LARGE SCALE GENOMIC DNA]</scope>
    <source>
        <strain evidence="12 13">GH-76</strain>
    </source>
</reference>
<dbReference type="EMBL" id="JBAHYK010000186">
    <property type="protein sequence ID" value="KAL0576969.1"/>
    <property type="molecule type" value="Genomic_DNA"/>
</dbReference>
<dbReference type="Pfam" id="PF21105">
    <property type="entry name" value="DyP_N"/>
    <property type="match status" value="1"/>
</dbReference>
<comment type="similarity">
    <text evidence="8">Belongs to the DyP-type peroxidase family.</text>
</comment>
<dbReference type="PANTHER" id="PTHR30521:SF4">
    <property type="entry name" value="DEFERROCHELATASE"/>
    <property type="match status" value="1"/>
</dbReference>
<dbReference type="SUPFAM" id="SSF54909">
    <property type="entry name" value="Dimeric alpha+beta barrel"/>
    <property type="match status" value="1"/>
</dbReference>
<evidence type="ECO:0000256" key="8">
    <source>
        <dbReference type="ARBA" id="ARBA00025737"/>
    </source>
</evidence>
<proteinExistence type="inferred from homology"/>
<dbReference type="Proteomes" id="UP001465976">
    <property type="component" value="Unassembled WGS sequence"/>
</dbReference>
<feature type="domain" description="DyP dimeric alpha+beta barrel" evidence="11">
    <location>
        <begin position="59"/>
        <end position="206"/>
    </location>
</feature>
<dbReference type="InterPro" id="IPR048328">
    <property type="entry name" value="Dyp_perox_C"/>
</dbReference>
<dbReference type="PROSITE" id="PS51404">
    <property type="entry name" value="DYP_PEROXIDASE"/>
    <property type="match status" value="1"/>
</dbReference>
<dbReference type="InterPro" id="IPR049509">
    <property type="entry name" value="DyP_N"/>
</dbReference>
<evidence type="ECO:0000313" key="13">
    <source>
        <dbReference type="Proteomes" id="UP001465976"/>
    </source>
</evidence>
<evidence type="ECO:0000256" key="2">
    <source>
        <dbReference type="ARBA" id="ARBA00022559"/>
    </source>
</evidence>
<keyword evidence="2 12" id="KW-0575">Peroxidase</keyword>
<evidence type="ECO:0000256" key="5">
    <source>
        <dbReference type="ARBA" id="ARBA00022729"/>
    </source>
</evidence>
<evidence type="ECO:0000256" key="6">
    <source>
        <dbReference type="ARBA" id="ARBA00023002"/>
    </source>
</evidence>
<keyword evidence="4" id="KW-0479">Metal-binding</keyword>
<dbReference type="InterPro" id="IPR011008">
    <property type="entry name" value="Dimeric_a/b-barrel"/>
</dbReference>
<evidence type="ECO:0000313" key="12">
    <source>
        <dbReference type="EMBL" id="KAL0576969.1"/>
    </source>
</evidence>
<evidence type="ECO:0000256" key="9">
    <source>
        <dbReference type="SAM" id="SignalP"/>
    </source>
</evidence>
<name>A0ABR3FNG1_9AGAR</name>
<feature type="domain" description="Dyp-type peroxidase C-terminal" evidence="10">
    <location>
        <begin position="253"/>
        <end position="431"/>
    </location>
</feature>
<accession>A0ABR3FNG1</accession>
<dbReference type="GO" id="GO:0004601">
    <property type="term" value="F:peroxidase activity"/>
    <property type="evidence" value="ECO:0007669"/>
    <property type="project" value="UniProtKB-KW"/>
</dbReference>
<sequence>MKLSFVALALWLSTSGGLASTLKPRRTTSLLIKPVGFPELPTASAVRAASVSSGIDFDNVQCFVMVGMQKPREVLLFFEITDAAKFKSKLGTDIHDRITSAVKILDVSTQPQAAVNIAFSQRGLNVLGIKDDLKDPHFTAGQATDASAFGDAGTNNWEQSFKSGVHGVFTIASDQQQYIDDEIKDIFNVLGDSAKEVHRVNSKARPGDQLGHEHFGWIDGIAQPVVRGFKPPNPGQAELEPGVILLGEQGDLTERPSWTKSGSFLVFRQLKQYVPEFRQWLSDNALSVPGLTKEENIDLLGSRMVGRWPSGAPVDLAPLRDDPVLGADPQRHNNFTFDHPELGSAFDMTTNQTFCPFTAHILKSRPRLTFKPEDLRHQIARAGLPYGDEVTDGEQSSGKTSEDPTMERGMAFVAYQSNIEDGFVHMQIQMINNPLFPRGNLGTDPIVGYINDGTNQDTPRVIKGLDPMNWDRPLTMNKDFIVSRGGEYFFTPPISALVSTLSK</sequence>
<keyword evidence="5 9" id="KW-0732">Signal</keyword>
<evidence type="ECO:0000259" key="10">
    <source>
        <dbReference type="Pfam" id="PF20628"/>
    </source>
</evidence>
<keyword evidence="13" id="KW-1185">Reference proteome</keyword>
<evidence type="ECO:0000256" key="3">
    <source>
        <dbReference type="ARBA" id="ARBA00022617"/>
    </source>
</evidence>
<dbReference type="NCBIfam" id="TIGR01413">
    <property type="entry name" value="Dyp_perox_fam"/>
    <property type="match status" value="1"/>
</dbReference>
<protein>
    <submittedName>
        <fullName evidence="12">Dye-decolorizing heme-containing peroxidase</fullName>
    </submittedName>
</protein>